<dbReference type="GO" id="GO:0051321">
    <property type="term" value="P:meiotic cell cycle"/>
    <property type="evidence" value="ECO:0007669"/>
    <property type="project" value="UniProtKB-ARBA"/>
</dbReference>
<dbReference type="Gene3D" id="3.30.70.330">
    <property type="match status" value="1"/>
</dbReference>
<dbReference type="GO" id="GO:0045948">
    <property type="term" value="P:positive regulation of translational initiation"/>
    <property type="evidence" value="ECO:0007669"/>
    <property type="project" value="TreeGrafter"/>
</dbReference>
<comment type="caution">
    <text evidence="9">The sequence shown here is derived from an EMBL/GenBank/DDBJ whole genome shotgun (WGS) entry which is preliminary data.</text>
</comment>
<dbReference type="GO" id="GO:0007283">
    <property type="term" value="P:spermatogenesis"/>
    <property type="evidence" value="ECO:0007669"/>
    <property type="project" value="UniProtKB-KW"/>
</dbReference>
<evidence type="ECO:0000256" key="1">
    <source>
        <dbReference type="ARBA" id="ARBA00004496"/>
    </source>
</evidence>
<feature type="region of interest" description="Disordered" evidence="8">
    <location>
        <begin position="251"/>
        <end position="286"/>
    </location>
</feature>
<name>A0A8J1TSK6_OWEFU</name>
<dbReference type="PANTHER" id="PTHR11176:SF57">
    <property type="entry name" value="PROTEIN BOULE"/>
    <property type="match status" value="1"/>
</dbReference>
<dbReference type="InterPro" id="IPR003954">
    <property type="entry name" value="RRM_euk-type"/>
</dbReference>
<evidence type="ECO:0000256" key="4">
    <source>
        <dbReference type="ARBA" id="ARBA00022782"/>
    </source>
</evidence>
<comment type="subcellular location">
    <subcellularLocation>
        <location evidence="1">Cytoplasm</location>
    </subcellularLocation>
</comment>
<keyword evidence="7" id="KW-0694">RNA-binding</keyword>
<accession>A0A8J1TSK6</accession>
<dbReference type="OrthoDB" id="762982at2759"/>
<dbReference type="GO" id="GO:0003730">
    <property type="term" value="F:mRNA 3'-UTR binding"/>
    <property type="evidence" value="ECO:0007669"/>
    <property type="project" value="TreeGrafter"/>
</dbReference>
<evidence type="ECO:0000256" key="8">
    <source>
        <dbReference type="SAM" id="MobiDB-lite"/>
    </source>
</evidence>
<dbReference type="FunFam" id="3.30.70.330:FF:000167">
    <property type="entry name" value="protein boule-like isoform X1"/>
    <property type="match status" value="1"/>
</dbReference>
<evidence type="ECO:0000256" key="3">
    <source>
        <dbReference type="ARBA" id="ARBA00022490"/>
    </source>
</evidence>
<dbReference type="EMBL" id="CAIIXF020000007">
    <property type="protein sequence ID" value="CAH1789320.1"/>
    <property type="molecule type" value="Genomic_DNA"/>
</dbReference>
<evidence type="ECO:0000313" key="9">
    <source>
        <dbReference type="EMBL" id="CAH1789320.1"/>
    </source>
</evidence>
<dbReference type="PROSITE" id="PS50102">
    <property type="entry name" value="RRM"/>
    <property type="match status" value="1"/>
</dbReference>
<dbReference type="GO" id="GO:0005737">
    <property type="term" value="C:cytoplasm"/>
    <property type="evidence" value="ECO:0007669"/>
    <property type="project" value="UniProtKB-SubCell"/>
</dbReference>
<sequence length="379" mass="41212">MSTPDISPSSSPASTSGTYPPKFGTVIPNRIFVGGIPPNTTEQDLKQYFSSFGAVKDSKIIADRAGVSKGYGFITFETQEDAEKIIKKEGDNLIFKDRKLNIGTAVRKQQSFPRYDPTLSPGVMVANGVPYTYQNGMAIFHSPDGGYPVAQPQTAHYVMQAAGLQGVPQMYLPQSPYQTQTAGTAPQWPVAPQTASTQWRWAPQSPPMAQNPYIYQQLPTIPQEMAMQMAYAPPQQYGHTPQEMEAAMMEATPQEGSMERSTPHHVSVSITGDNNRKPPLMPNTPSSVVGVSLQQATSTCRPVTFIQAPLNHQPTTTILTKPVPRFVTKNVNGTLINVLAKPGECTQALMSPQSPESCLRNAGNPLTPPPTPECCINRH</sequence>
<dbReference type="GO" id="GO:0008494">
    <property type="term" value="F:translation activator activity"/>
    <property type="evidence" value="ECO:0007669"/>
    <property type="project" value="TreeGrafter"/>
</dbReference>
<proteinExistence type="predicted"/>
<dbReference type="SUPFAM" id="SSF54928">
    <property type="entry name" value="RNA-binding domain, RBD"/>
    <property type="match status" value="1"/>
</dbReference>
<dbReference type="Pfam" id="PF00076">
    <property type="entry name" value="RRM_1"/>
    <property type="match status" value="1"/>
</dbReference>
<dbReference type="CDD" id="cd12412">
    <property type="entry name" value="RRM_DAZL_BOULE"/>
    <property type="match status" value="1"/>
</dbReference>
<organism evidence="9 10">
    <name type="scientific">Owenia fusiformis</name>
    <name type="common">Polychaete worm</name>
    <dbReference type="NCBI Taxonomy" id="6347"/>
    <lineage>
        <taxon>Eukaryota</taxon>
        <taxon>Metazoa</taxon>
        <taxon>Spiralia</taxon>
        <taxon>Lophotrochozoa</taxon>
        <taxon>Annelida</taxon>
        <taxon>Polychaeta</taxon>
        <taxon>Sedentaria</taxon>
        <taxon>Canalipalpata</taxon>
        <taxon>Sabellida</taxon>
        <taxon>Oweniida</taxon>
        <taxon>Oweniidae</taxon>
        <taxon>Owenia</taxon>
    </lineage>
</organism>
<keyword evidence="6" id="KW-0744">Spermatogenesis</keyword>
<dbReference type="InterPro" id="IPR035979">
    <property type="entry name" value="RBD_domain_sf"/>
</dbReference>
<dbReference type="Proteomes" id="UP000749559">
    <property type="component" value="Unassembled WGS sequence"/>
</dbReference>
<reference evidence="9" key="1">
    <citation type="submission" date="2022-03" db="EMBL/GenBank/DDBJ databases">
        <authorList>
            <person name="Martin C."/>
        </authorList>
    </citation>
    <scope>NUCLEOTIDE SEQUENCE</scope>
</reference>
<evidence type="ECO:0000256" key="7">
    <source>
        <dbReference type="ARBA" id="ARBA00022884"/>
    </source>
</evidence>
<dbReference type="SMART" id="SM00361">
    <property type="entry name" value="RRM_1"/>
    <property type="match status" value="1"/>
</dbReference>
<keyword evidence="3" id="KW-0963">Cytoplasm</keyword>
<evidence type="ECO:0000256" key="5">
    <source>
        <dbReference type="ARBA" id="ARBA00022845"/>
    </source>
</evidence>
<evidence type="ECO:0000313" key="10">
    <source>
        <dbReference type="Proteomes" id="UP000749559"/>
    </source>
</evidence>
<dbReference type="InterPro" id="IPR034988">
    <property type="entry name" value="DAZ_BOULE_RRM"/>
</dbReference>
<evidence type="ECO:0000256" key="2">
    <source>
        <dbReference type="ARBA" id="ARBA00022473"/>
    </source>
</evidence>
<evidence type="ECO:0000256" key="6">
    <source>
        <dbReference type="ARBA" id="ARBA00022871"/>
    </source>
</evidence>
<gene>
    <name evidence="9" type="ORF">OFUS_LOCUS14701</name>
</gene>
<dbReference type="PANTHER" id="PTHR11176">
    <property type="entry name" value="BOULE-RELATED"/>
    <property type="match status" value="1"/>
</dbReference>
<dbReference type="SMART" id="SM00360">
    <property type="entry name" value="RRM"/>
    <property type="match status" value="1"/>
</dbReference>
<keyword evidence="5" id="KW-0810">Translation regulation</keyword>
<dbReference type="InterPro" id="IPR000504">
    <property type="entry name" value="RRM_dom"/>
</dbReference>
<keyword evidence="4" id="KW-0221">Differentiation</keyword>
<dbReference type="GO" id="GO:0070935">
    <property type="term" value="P:3'-UTR-mediated mRNA stabilization"/>
    <property type="evidence" value="ECO:0007669"/>
    <property type="project" value="TreeGrafter"/>
</dbReference>
<keyword evidence="2" id="KW-0217">Developmental protein</keyword>
<keyword evidence="10" id="KW-1185">Reference proteome</keyword>
<feature type="region of interest" description="Disordered" evidence="8">
    <location>
        <begin position="1"/>
        <end position="21"/>
    </location>
</feature>
<dbReference type="GO" id="GO:0030154">
    <property type="term" value="P:cell differentiation"/>
    <property type="evidence" value="ECO:0007669"/>
    <property type="project" value="UniProtKB-KW"/>
</dbReference>
<dbReference type="InterPro" id="IPR012677">
    <property type="entry name" value="Nucleotide-bd_a/b_plait_sf"/>
</dbReference>
<dbReference type="AlphaFoldDB" id="A0A8J1TSK6"/>
<protein>
    <submittedName>
        <fullName evidence="9">Uncharacterized protein</fullName>
    </submittedName>
</protein>